<organism evidence="2 3">
    <name type="scientific">Pseudonocardia bannensis</name>
    <dbReference type="NCBI Taxonomy" id="630973"/>
    <lineage>
        <taxon>Bacteria</taxon>
        <taxon>Bacillati</taxon>
        <taxon>Actinomycetota</taxon>
        <taxon>Actinomycetes</taxon>
        <taxon>Pseudonocardiales</taxon>
        <taxon>Pseudonocardiaceae</taxon>
        <taxon>Pseudonocardia</taxon>
    </lineage>
</organism>
<proteinExistence type="predicted"/>
<reference evidence="2 3" key="1">
    <citation type="submission" date="2020-04" db="EMBL/GenBank/DDBJ databases">
        <authorList>
            <person name="Klaysubun C."/>
            <person name="Duangmal K."/>
            <person name="Lipun K."/>
        </authorList>
    </citation>
    <scope>NUCLEOTIDE SEQUENCE [LARGE SCALE GENOMIC DNA]</scope>
    <source>
        <strain evidence="2 3">DSM 45300</strain>
    </source>
</reference>
<dbReference type="SUPFAM" id="SSF51182">
    <property type="entry name" value="RmlC-like cupins"/>
    <property type="match status" value="1"/>
</dbReference>
<accession>A0A848DM87</accession>
<dbReference type="Proteomes" id="UP000586918">
    <property type="component" value="Unassembled WGS sequence"/>
</dbReference>
<dbReference type="Gene3D" id="2.60.120.10">
    <property type="entry name" value="Jelly Rolls"/>
    <property type="match status" value="1"/>
</dbReference>
<keyword evidence="3" id="KW-1185">Reference proteome</keyword>
<comment type="caution">
    <text evidence="2">The sequence shown here is derived from an EMBL/GenBank/DDBJ whole genome shotgun (WGS) entry which is preliminary data.</text>
</comment>
<evidence type="ECO:0000313" key="2">
    <source>
        <dbReference type="EMBL" id="NMH93838.1"/>
    </source>
</evidence>
<name>A0A848DM87_9PSEU</name>
<dbReference type="InterPro" id="IPR014710">
    <property type="entry name" value="RmlC-like_jellyroll"/>
</dbReference>
<dbReference type="Pfam" id="PF12973">
    <property type="entry name" value="Cupin_7"/>
    <property type="match status" value="1"/>
</dbReference>
<evidence type="ECO:0000259" key="1">
    <source>
        <dbReference type="Pfam" id="PF12973"/>
    </source>
</evidence>
<gene>
    <name evidence="2" type="ORF">HF519_20130</name>
</gene>
<dbReference type="InterPro" id="IPR011051">
    <property type="entry name" value="RmlC_Cupin_sf"/>
</dbReference>
<dbReference type="InterPro" id="IPR025979">
    <property type="entry name" value="ChrR-like_cupin_dom"/>
</dbReference>
<evidence type="ECO:0000313" key="3">
    <source>
        <dbReference type="Proteomes" id="UP000586918"/>
    </source>
</evidence>
<feature type="domain" description="ChrR-like cupin" evidence="1">
    <location>
        <begin position="12"/>
        <end position="99"/>
    </location>
</feature>
<protein>
    <submittedName>
        <fullName evidence="2">DUF4437 domain-containing protein</fullName>
    </submittedName>
</protein>
<dbReference type="AlphaFoldDB" id="A0A848DM87"/>
<dbReference type="EMBL" id="JAAXKZ010000084">
    <property type="protein sequence ID" value="NMH93838.1"/>
    <property type="molecule type" value="Genomic_DNA"/>
</dbReference>
<sequence length="122" mass="13682">MPWGELVIPQLGVGIPIKEFVSDPDTGMSVQLIRYDAGFTNVWHRHNCAHGMYVLDGVLQTHAGSFGPGSFVWFPEGMLMEHGATQDQDVTVLFITNKPFDIRYAFEDERQDEAGRDQQPAT</sequence>